<organism evidence="2 3">
    <name type="scientific">Pyrocoelia pectoralis</name>
    <dbReference type="NCBI Taxonomy" id="417401"/>
    <lineage>
        <taxon>Eukaryota</taxon>
        <taxon>Metazoa</taxon>
        <taxon>Ecdysozoa</taxon>
        <taxon>Arthropoda</taxon>
        <taxon>Hexapoda</taxon>
        <taxon>Insecta</taxon>
        <taxon>Pterygota</taxon>
        <taxon>Neoptera</taxon>
        <taxon>Endopterygota</taxon>
        <taxon>Coleoptera</taxon>
        <taxon>Polyphaga</taxon>
        <taxon>Elateriformia</taxon>
        <taxon>Elateroidea</taxon>
        <taxon>Lampyridae</taxon>
        <taxon>Lampyrinae</taxon>
        <taxon>Pyrocoelia</taxon>
    </lineage>
</organism>
<evidence type="ECO:0000313" key="2">
    <source>
        <dbReference type="EMBL" id="KAK5648022.1"/>
    </source>
</evidence>
<evidence type="ECO:0000256" key="1">
    <source>
        <dbReference type="SAM" id="MobiDB-lite"/>
    </source>
</evidence>
<dbReference type="EMBL" id="JAVRBK010000002">
    <property type="protein sequence ID" value="KAK5648022.1"/>
    <property type="molecule type" value="Genomic_DNA"/>
</dbReference>
<protein>
    <recommendedName>
        <fullName evidence="4">Regulatory protein zeste</fullName>
    </recommendedName>
</protein>
<dbReference type="AlphaFoldDB" id="A0AAN7ZML7"/>
<evidence type="ECO:0008006" key="4">
    <source>
        <dbReference type="Google" id="ProtNLM"/>
    </source>
</evidence>
<sequence length="178" mass="20139">MPGPKKNWTAWRRTWQDLKKNAKKKNTEVNQYARGTGGGPPLNPTFTKEEESILNILEKVEVEGDENIKESCVIWDNEHDYSLTTEDIVEVEPVASIKPSTSKLEEKQTERAATKRFTQTAEASKRIGDILQMKCNAKAVYYEDKLRLLERDVVAKENIAKANCSLTAAYLQKSTTSS</sequence>
<keyword evidence="3" id="KW-1185">Reference proteome</keyword>
<proteinExistence type="predicted"/>
<name>A0AAN7ZML7_9COLE</name>
<comment type="caution">
    <text evidence="2">The sequence shown here is derived from an EMBL/GenBank/DDBJ whole genome shotgun (WGS) entry which is preliminary data.</text>
</comment>
<evidence type="ECO:0000313" key="3">
    <source>
        <dbReference type="Proteomes" id="UP001329430"/>
    </source>
</evidence>
<reference evidence="2 3" key="1">
    <citation type="journal article" date="2024" name="Insects">
        <title>An Improved Chromosome-Level Genome Assembly of the Firefly Pyrocoelia pectoralis.</title>
        <authorList>
            <person name="Fu X."/>
            <person name="Meyer-Rochow V.B."/>
            <person name="Ballantyne L."/>
            <person name="Zhu X."/>
        </authorList>
    </citation>
    <scope>NUCLEOTIDE SEQUENCE [LARGE SCALE GENOMIC DNA]</scope>
    <source>
        <strain evidence="2">XCY_ONT2</strain>
    </source>
</reference>
<feature type="region of interest" description="Disordered" evidence="1">
    <location>
        <begin position="22"/>
        <end position="46"/>
    </location>
</feature>
<gene>
    <name evidence="2" type="ORF">RI129_002914</name>
</gene>
<dbReference type="Proteomes" id="UP001329430">
    <property type="component" value="Chromosome 2"/>
</dbReference>
<accession>A0AAN7ZML7</accession>